<dbReference type="GO" id="GO:0000150">
    <property type="term" value="F:DNA strand exchange activity"/>
    <property type="evidence" value="ECO:0007669"/>
    <property type="project" value="InterPro"/>
</dbReference>
<dbReference type="RefSeq" id="WP_023387498.1">
    <property type="nucleotide sequence ID" value="NZ_AXUN02000076.1"/>
</dbReference>
<gene>
    <name evidence="4" type="ORF">T472_0205185</name>
</gene>
<dbReference type="InterPro" id="IPR006119">
    <property type="entry name" value="Resolv_N"/>
</dbReference>
<dbReference type="Gene3D" id="3.90.1750.20">
    <property type="entry name" value="Putative Large Serine Recombinase, Chain B, Domain 2"/>
    <property type="match status" value="1"/>
</dbReference>
<dbReference type="STRING" id="994573.T472_0205185"/>
<dbReference type="SMART" id="SM00857">
    <property type="entry name" value="Resolvase"/>
    <property type="match status" value="1"/>
</dbReference>
<dbReference type="GO" id="GO:0003677">
    <property type="term" value="F:DNA binding"/>
    <property type="evidence" value="ECO:0007669"/>
    <property type="project" value="InterPro"/>
</dbReference>
<dbReference type="AlphaFoldDB" id="V7I633"/>
<dbReference type="PROSITE" id="PS51737">
    <property type="entry name" value="RECOMBINASE_DNA_BIND"/>
    <property type="match status" value="1"/>
</dbReference>
<dbReference type="eggNOG" id="COG1961">
    <property type="taxonomic scope" value="Bacteria"/>
</dbReference>
<keyword evidence="1" id="KW-0175">Coiled coil</keyword>
<dbReference type="OrthoDB" id="9769353at2"/>
<feature type="domain" description="Resolvase/invertase-type recombinase catalytic" evidence="2">
    <location>
        <begin position="42"/>
        <end position="190"/>
    </location>
</feature>
<accession>V7I633</accession>
<comment type="caution">
    <text evidence="4">The sequence shown here is derived from an EMBL/GenBank/DDBJ whole genome shotgun (WGS) entry which is preliminary data.</text>
</comment>
<organism evidence="4 5">
    <name type="scientific">Youngiibacter fragilis 232.1</name>
    <dbReference type="NCBI Taxonomy" id="994573"/>
    <lineage>
        <taxon>Bacteria</taxon>
        <taxon>Bacillati</taxon>
        <taxon>Bacillota</taxon>
        <taxon>Clostridia</taxon>
        <taxon>Eubacteriales</taxon>
        <taxon>Clostridiaceae</taxon>
        <taxon>Youngiibacter</taxon>
    </lineage>
</organism>
<dbReference type="PANTHER" id="PTHR30461">
    <property type="entry name" value="DNA-INVERTASE FROM LAMBDOID PROPHAGE"/>
    <property type="match status" value="1"/>
</dbReference>
<reference evidence="4 5" key="1">
    <citation type="journal article" date="2014" name="Genome Announc.">
        <title>Genome Sequence of Youngiibacter fragilis, the Type Strain of the Genus Youngiibacter.</title>
        <authorList>
            <person name="Wawrik C.B."/>
            <person name="Callaghan A.V."/>
            <person name="Stamps B.W."/>
            <person name="Wawrik B."/>
        </authorList>
    </citation>
    <scope>NUCLEOTIDE SEQUENCE [LARGE SCALE GENOMIC DNA]</scope>
    <source>
        <strain evidence="4 5">232.1</strain>
    </source>
</reference>
<evidence type="ECO:0000313" key="5">
    <source>
        <dbReference type="Proteomes" id="UP000017747"/>
    </source>
</evidence>
<dbReference type="Proteomes" id="UP000017747">
    <property type="component" value="Unassembled WGS sequence"/>
</dbReference>
<dbReference type="InterPro" id="IPR036162">
    <property type="entry name" value="Resolvase-like_N_sf"/>
</dbReference>
<dbReference type="Pfam" id="PF13408">
    <property type="entry name" value="Zn_ribbon_recom"/>
    <property type="match status" value="1"/>
</dbReference>
<dbReference type="InterPro" id="IPR025827">
    <property type="entry name" value="Zn_ribbon_recom_dom"/>
</dbReference>
<dbReference type="EMBL" id="AXUN02000076">
    <property type="protein sequence ID" value="ETA81670.1"/>
    <property type="molecule type" value="Genomic_DNA"/>
</dbReference>
<dbReference type="PANTHER" id="PTHR30461:SF23">
    <property type="entry name" value="DNA RECOMBINASE-RELATED"/>
    <property type="match status" value="1"/>
</dbReference>
<dbReference type="InterPro" id="IPR038109">
    <property type="entry name" value="DNA_bind_recomb_sf"/>
</dbReference>
<evidence type="ECO:0000259" key="3">
    <source>
        <dbReference type="PROSITE" id="PS51737"/>
    </source>
</evidence>
<dbReference type="PATRIC" id="fig|994573.3.peg.974"/>
<dbReference type="Gene3D" id="3.40.50.1390">
    <property type="entry name" value="Resolvase, N-terminal catalytic domain"/>
    <property type="match status" value="1"/>
</dbReference>
<sequence>MAVIKAQNNQRLELIQQIKKKYKDSPSGIFKIEPVKKKKKIKIGVYARVSTREPDQLGSLEAQVAYYTFSVLKDPNNQLVRIYADKGVSGTNAKKRSGFQKMIKNCENGKIDRIITKSISRFARNTVDALEYVRKLKEYNVSIYFEKEEIDTANEDGEVLLTVYCALAQEESRSLGESISWGKKAYAKRGVVGHSMRTYGYDFNKDRSWYIVEEEARVVRSIFERCIAGVNGAQISRDLTHEGIPTMKKKSSWNSKTISTILNNPTYTGDLLYQKRYTKDTFTSRSKLNFGDVSQVLIEDHHPAIIDRITWEKAQNELAKRRPKKSDKTNKSHDKIEFFSSFICSECGSVYFHVAVNNKASTKHHWRCKAALKKNPLVSCDTLKIEEEDIMSLFMDLLFGLKNDQSFEALLNEHIGLKKISEEEKQLLVFLEEENQKKYQELYKVVEEGGKKGEDTTVIKRYTDSIMETQEKINMLVDKEDEYKFLVSEKNWFLNELENLGDIKSTSYRGDIFKRVIENGIVHPNNIINFNLIFGISKQVRK</sequence>
<proteinExistence type="predicted"/>
<dbReference type="SUPFAM" id="SSF53041">
    <property type="entry name" value="Resolvase-like"/>
    <property type="match status" value="1"/>
</dbReference>
<dbReference type="Pfam" id="PF00239">
    <property type="entry name" value="Resolvase"/>
    <property type="match status" value="1"/>
</dbReference>
<dbReference type="PROSITE" id="PS51736">
    <property type="entry name" value="RECOMBINASES_3"/>
    <property type="match status" value="1"/>
</dbReference>
<dbReference type="CDD" id="cd00338">
    <property type="entry name" value="Ser_Recombinase"/>
    <property type="match status" value="1"/>
</dbReference>
<evidence type="ECO:0000259" key="2">
    <source>
        <dbReference type="PROSITE" id="PS51736"/>
    </source>
</evidence>
<name>V7I633_9CLOT</name>
<dbReference type="Pfam" id="PF07508">
    <property type="entry name" value="Recombinase"/>
    <property type="match status" value="1"/>
</dbReference>
<protein>
    <submittedName>
        <fullName evidence="4">Recombinase</fullName>
    </submittedName>
</protein>
<keyword evidence="5" id="KW-1185">Reference proteome</keyword>
<dbReference type="InterPro" id="IPR011109">
    <property type="entry name" value="DNA_bind_recombinase_dom"/>
</dbReference>
<evidence type="ECO:0000256" key="1">
    <source>
        <dbReference type="SAM" id="Coils"/>
    </source>
</evidence>
<feature type="coiled-coil region" evidence="1">
    <location>
        <begin position="421"/>
        <end position="479"/>
    </location>
</feature>
<dbReference type="InterPro" id="IPR050639">
    <property type="entry name" value="SSR_resolvase"/>
</dbReference>
<feature type="domain" description="Recombinase" evidence="3">
    <location>
        <begin position="198"/>
        <end position="324"/>
    </location>
</feature>
<evidence type="ECO:0000313" key="4">
    <source>
        <dbReference type="EMBL" id="ETA81670.1"/>
    </source>
</evidence>